<evidence type="ECO:0000313" key="1">
    <source>
        <dbReference type="EMBL" id="TBU24614.1"/>
    </source>
</evidence>
<name>A0A4Q9MBG0_9APHY</name>
<dbReference type="EMBL" id="ML143476">
    <property type="protein sequence ID" value="TBU24614.1"/>
    <property type="molecule type" value="Genomic_DNA"/>
</dbReference>
<reference evidence="1" key="1">
    <citation type="submission" date="2019-01" db="EMBL/GenBank/DDBJ databases">
        <title>Draft genome sequences of three monokaryotic isolates of the white-rot basidiomycete fungus Dichomitus squalens.</title>
        <authorList>
            <consortium name="DOE Joint Genome Institute"/>
            <person name="Lopez S.C."/>
            <person name="Andreopoulos B."/>
            <person name="Pangilinan J."/>
            <person name="Lipzen A."/>
            <person name="Riley R."/>
            <person name="Ahrendt S."/>
            <person name="Ng V."/>
            <person name="Barry K."/>
            <person name="Daum C."/>
            <person name="Grigoriev I.V."/>
            <person name="Hilden K.S."/>
            <person name="Makela M.R."/>
            <person name="de Vries R.P."/>
        </authorList>
    </citation>
    <scope>NUCLEOTIDE SEQUENCE [LARGE SCALE GENOMIC DNA]</scope>
    <source>
        <strain evidence="1">OM18370.1</strain>
    </source>
</reference>
<accession>A0A4Q9MBG0</accession>
<organism evidence="1">
    <name type="scientific">Dichomitus squalens</name>
    <dbReference type="NCBI Taxonomy" id="114155"/>
    <lineage>
        <taxon>Eukaryota</taxon>
        <taxon>Fungi</taxon>
        <taxon>Dikarya</taxon>
        <taxon>Basidiomycota</taxon>
        <taxon>Agaricomycotina</taxon>
        <taxon>Agaricomycetes</taxon>
        <taxon>Polyporales</taxon>
        <taxon>Polyporaceae</taxon>
        <taxon>Dichomitus</taxon>
    </lineage>
</organism>
<dbReference type="AlphaFoldDB" id="A0A4Q9MBG0"/>
<protein>
    <submittedName>
        <fullName evidence="1">Uncharacterized protein</fullName>
    </submittedName>
</protein>
<sequence length="81" mass="8996">MSIKGTESRSLALYRYVWSLHSCFPDICTSRCSSVPLGSRPCQLSISRMLMRVRDAGSTRLCDSLAICSVAVVGIRRRDVL</sequence>
<proteinExistence type="predicted"/>
<dbReference type="Proteomes" id="UP000292957">
    <property type="component" value="Unassembled WGS sequence"/>
</dbReference>
<gene>
    <name evidence="1" type="ORF">BD311DRAFT_554490</name>
</gene>